<dbReference type="InterPro" id="IPR036582">
    <property type="entry name" value="Mao_N_sf"/>
</dbReference>
<evidence type="ECO:0000256" key="2">
    <source>
        <dbReference type="SAM" id="SignalP"/>
    </source>
</evidence>
<dbReference type="Pfam" id="PF09826">
    <property type="entry name" value="Beta_propel"/>
    <property type="match status" value="1"/>
</dbReference>
<accession>A0A1M6EDJ7</accession>
<organism evidence="4 5">
    <name type="scientific">Dethiosulfatibacter aminovorans DSM 17477</name>
    <dbReference type="NCBI Taxonomy" id="1121476"/>
    <lineage>
        <taxon>Bacteria</taxon>
        <taxon>Bacillati</taxon>
        <taxon>Bacillota</taxon>
        <taxon>Tissierellia</taxon>
        <taxon>Dethiosulfatibacter</taxon>
    </lineage>
</organism>
<gene>
    <name evidence="4" type="ORF">SAMN02745751_01164</name>
</gene>
<name>A0A1M6EDJ7_9FIRM</name>
<dbReference type="Proteomes" id="UP000184052">
    <property type="component" value="Unassembled WGS sequence"/>
</dbReference>
<dbReference type="AlphaFoldDB" id="A0A1M6EDJ7"/>
<evidence type="ECO:0000256" key="1">
    <source>
        <dbReference type="SAM" id="MobiDB-lite"/>
    </source>
</evidence>
<feature type="domain" description="Copper amine oxidase-like N-terminal" evidence="3">
    <location>
        <begin position="58"/>
        <end position="157"/>
    </location>
</feature>
<dbReference type="EMBL" id="FQZL01000007">
    <property type="protein sequence ID" value="SHI83577.1"/>
    <property type="molecule type" value="Genomic_DNA"/>
</dbReference>
<feature type="signal peptide" evidence="2">
    <location>
        <begin position="1"/>
        <end position="21"/>
    </location>
</feature>
<sequence length="760" mass="84886">MKRLVLSVLVLLLMSTMIVPALGEEADPLIVPGTIALHLGSPLILDGEDMKSLDPDNPNVVPVIHKDRTLIPLRALAEHFGGEVSYNAVDREAIISYDGKNYIFPIDKNHYRIEVDGKSLGTVVFDTESLIMNDRTMVPLRVICEKVLGKTVGYSDRVITVGNEEIDLDEKTVEGIKAKIGQALQVTSLDELKSILGTMEEYYYRDDMIMEEGVSDMPTQATDSEKSTNEAAEAPSAESSAEGDYSSTNEQVEGVNESDIVKTDGKFIYVATSKSVKIYDARKGIPVLVDEIESTVDSNTGEYTSFSDLYVSEGRLVVLGTRNRFNNWIQPIPDVGIPETDGMISIEVMPYRQDTTYVYCGVYSISNSGEAELMKEVDLEGSLLSSRKKDDTLYLIVNKYVYYGYDDIILPMYKDSAVDEEFRQISYDKVMYCPRRSENNYLIVAAIDIEDEETPASINSFLGSGRTVYMSNDNLYIANTDYSRNWGQITNIARFSVDGMKVGFAGGGLIEGTILNQFSMDEYKNNLRVATSGWNNGSTNSLFILDRNMNEIGSIEDIAPGERLYSARFMGDKGYIVTFRQIDPLFVIDLSNPKDPEITGELKVPGFSNYLHPIGENTLLGIGRDVDEDTGRQRGIKLSIFDVSYKGRPEEINSLILGDSGSYAEVLNNHKALMLNPGKDMLAFDARLSTYTDKYEYSYFNGAVVVEANENGKLVVLEKISSEGVYASDVKRLLYIDDYLYYILDDDIRTFNIDTFEEMK</sequence>
<dbReference type="OrthoDB" id="2379109at2"/>
<proteinExistence type="predicted"/>
<dbReference type="SUPFAM" id="SSF55383">
    <property type="entry name" value="Copper amine oxidase, domain N"/>
    <property type="match status" value="1"/>
</dbReference>
<keyword evidence="2" id="KW-0732">Signal</keyword>
<keyword evidence="5" id="KW-1185">Reference proteome</keyword>
<feature type="chain" id="PRO_5038792939" evidence="2">
    <location>
        <begin position="22"/>
        <end position="760"/>
    </location>
</feature>
<evidence type="ECO:0000259" key="3">
    <source>
        <dbReference type="Pfam" id="PF07833"/>
    </source>
</evidence>
<dbReference type="Gene3D" id="3.30.457.10">
    <property type="entry name" value="Copper amine oxidase-like, N-terminal domain"/>
    <property type="match status" value="1"/>
</dbReference>
<feature type="region of interest" description="Disordered" evidence="1">
    <location>
        <begin position="218"/>
        <end position="256"/>
    </location>
</feature>
<evidence type="ECO:0000313" key="4">
    <source>
        <dbReference type="EMBL" id="SHI83577.1"/>
    </source>
</evidence>
<evidence type="ECO:0000313" key="5">
    <source>
        <dbReference type="Proteomes" id="UP000184052"/>
    </source>
</evidence>
<protein>
    <submittedName>
        <fullName evidence="4">Secreted protein containing C-terminal beta-propeller domain</fullName>
    </submittedName>
</protein>
<dbReference type="InterPro" id="IPR019198">
    <property type="entry name" value="Beta_propeller_containing"/>
</dbReference>
<dbReference type="Pfam" id="PF07833">
    <property type="entry name" value="Cu_amine_oxidN1"/>
    <property type="match status" value="1"/>
</dbReference>
<dbReference type="InterPro" id="IPR012854">
    <property type="entry name" value="Cu_amine_oxidase-like_N"/>
</dbReference>
<dbReference type="RefSeq" id="WP_073048499.1">
    <property type="nucleotide sequence ID" value="NZ_FQZL01000007.1"/>
</dbReference>
<reference evidence="4 5" key="1">
    <citation type="submission" date="2016-11" db="EMBL/GenBank/DDBJ databases">
        <authorList>
            <person name="Jaros S."/>
            <person name="Januszkiewicz K."/>
            <person name="Wedrychowicz H."/>
        </authorList>
    </citation>
    <scope>NUCLEOTIDE SEQUENCE [LARGE SCALE GENOMIC DNA]</scope>
    <source>
        <strain evidence="4 5">DSM 17477</strain>
    </source>
</reference>
<feature type="compositionally biased region" description="Low complexity" evidence="1">
    <location>
        <begin position="230"/>
        <end position="242"/>
    </location>
</feature>
<dbReference type="SUPFAM" id="SSF69322">
    <property type="entry name" value="Tricorn protease domain 2"/>
    <property type="match status" value="1"/>
</dbReference>